<feature type="signal peptide" evidence="1">
    <location>
        <begin position="1"/>
        <end position="16"/>
    </location>
</feature>
<evidence type="ECO:0000313" key="3">
    <source>
        <dbReference type="Proteomes" id="UP000501812"/>
    </source>
</evidence>
<proteinExistence type="predicted"/>
<dbReference type="KEGG" id="luo:HHL09_13335"/>
<organism evidence="2 3">
    <name type="scientific">Luteolibacter luteus</name>
    <dbReference type="NCBI Taxonomy" id="2728835"/>
    <lineage>
        <taxon>Bacteria</taxon>
        <taxon>Pseudomonadati</taxon>
        <taxon>Verrucomicrobiota</taxon>
        <taxon>Verrucomicrobiia</taxon>
        <taxon>Verrucomicrobiales</taxon>
        <taxon>Verrucomicrobiaceae</taxon>
        <taxon>Luteolibacter</taxon>
    </lineage>
</organism>
<feature type="chain" id="PRO_5032391876" description="Toxin-antitoxin system YwqK family antitoxin" evidence="1">
    <location>
        <begin position="17"/>
        <end position="468"/>
    </location>
</feature>
<dbReference type="SUPFAM" id="SSF82185">
    <property type="entry name" value="Histone H3 K4-specific methyltransferase SET7/9 N-terminal domain"/>
    <property type="match status" value="1"/>
</dbReference>
<protein>
    <recommendedName>
        <fullName evidence="4">Toxin-antitoxin system YwqK family antitoxin</fullName>
    </recommendedName>
</protein>
<sequence length="468" mass="52575">MRHVILALSLMLPALAQELTIDELKDHLATDVEAFDEVSIPADGKPGNLSVRLGEKPVKIQDEVFDGFRFRCPELGEGKDFVWYFNVPKHWGNWYILPVEGKPGQAFKGWLDGDKLYTGFDKAAEKDRLRILQTLTGEYFKPGAEYIMWFRKTGEGDASDLRGTVAFAKKEKGDSWDHDAVEKALALKESPAAEQVEAIGSKGGRILLDKEFFEPGYGEGRIDSMFTSIRQTKRMSGGFFITMQISVPPCTSEPLLSAIEKKYGPPDFVRAATETDKVRKAAGAEGLDEEEKEITRHYYDHFAFETETGAKEPKVLCVSTVGADFSVLKPEPTGSSWASIDIENLVVFHKDGKEVGRAYYFLEDDKKPVFITVPPAGEYRRGKDDVLIAKGKGEWVRESFFPDGKIARRIPFKDDRMHGKAEGFHENGKTKFVAEYRKGVLDGELLQFDKSGKEVSKRKFKEGKPVEE</sequence>
<dbReference type="Proteomes" id="UP000501812">
    <property type="component" value="Chromosome"/>
</dbReference>
<evidence type="ECO:0000256" key="1">
    <source>
        <dbReference type="SAM" id="SignalP"/>
    </source>
</evidence>
<evidence type="ECO:0008006" key="4">
    <source>
        <dbReference type="Google" id="ProtNLM"/>
    </source>
</evidence>
<dbReference type="Gene3D" id="2.20.110.10">
    <property type="entry name" value="Histone H3 K4-specific methyltransferase SET7/9 N-terminal domain"/>
    <property type="match status" value="1"/>
</dbReference>
<name>A0A858RL32_9BACT</name>
<keyword evidence="1" id="KW-0732">Signal</keyword>
<gene>
    <name evidence="2" type="ORF">HHL09_13335</name>
</gene>
<dbReference type="AlphaFoldDB" id="A0A858RL32"/>
<dbReference type="EMBL" id="CP051774">
    <property type="protein sequence ID" value="QJE96723.1"/>
    <property type="molecule type" value="Genomic_DNA"/>
</dbReference>
<dbReference type="RefSeq" id="WP_169455124.1">
    <property type="nucleotide sequence ID" value="NZ_CP051774.1"/>
</dbReference>
<reference evidence="2 3" key="1">
    <citation type="submission" date="2020-04" db="EMBL/GenBank/DDBJ databases">
        <title>Luteolibacter sp. G-1-1-1 isolated from soil.</title>
        <authorList>
            <person name="Dahal R.H."/>
        </authorList>
    </citation>
    <scope>NUCLEOTIDE SEQUENCE [LARGE SCALE GENOMIC DNA]</scope>
    <source>
        <strain evidence="2 3">G-1-1-1</strain>
    </source>
</reference>
<evidence type="ECO:0000313" key="2">
    <source>
        <dbReference type="EMBL" id="QJE96723.1"/>
    </source>
</evidence>
<keyword evidence="3" id="KW-1185">Reference proteome</keyword>
<accession>A0A858RL32</accession>